<keyword evidence="3" id="KW-1185">Reference proteome</keyword>
<evidence type="ECO:0000313" key="2">
    <source>
        <dbReference type="EMBL" id="MDM7856660.1"/>
    </source>
</evidence>
<dbReference type="RefSeq" id="WP_289456947.1">
    <property type="nucleotide sequence ID" value="NZ_JAUCGQ010000004.1"/>
</dbReference>
<organism evidence="2 3">
    <name type="scientific">Cellulomonas alba</name>
    <dbReference type="NCBI Taxonomy" id="3053467"/>
    <lineage>
        <taxon>Bacteria</taxon>
        <taxon>Bacillati</taxon>
        <taxon>Actinomycetota</taxon>
        <taxon>Actinomycetes</taxon>
        <taxon>Micrococcales</taxon>
        <taxon>Cellulomonadaceae</taxon>
        <taxon>Cellulomonas</taxon>
    </lineage>
</organism>
<accession>A0ABT7SKE1</accession>
<dbReference type="SUPFAM" id="SSF109604">
    <property type="entry name" value="HD-domain/PDEase-like"/>
    <property type="match status" value="1"/>
</dbReference>
<dbReference type="Gene3D" id="1.10.3210.10">
    <property type="entry name" value="Hypothetical protein af1432"/>
    <property type="match status" value="1"/>
</dbReference>
<sequence length="186" mass="19580">MWSAEHAAKVASEYLSGLGRRWEHVRTVGRLADELAAVGAISADVAAAAWLHDLGYAEELSTTGLHALDGAAFLADEGAPTGVVGLVAHHTGAVFEAEERGLTRELANMPPAEPSELDVLTLLDLVTAPDGSLTDPETRIAEILSRYPTSSPVHRSVSRACTRLLASAARAREQLGLPDEWPVGAA</sequence>
<evidence type="ECO:0000313" key="3">
    <source>
        <dbReference type="Proteomes" id="UP001529338"/>
    </source>
</evidence>
<dbReference type="InterPro" id="IPR006674">
    <property type="entry name" value="HD_domain"/>
</dbReference>
<dbReference type="Pfam" id="PF01966">
    <property type="entry name" value="HD"/>
    <property type="match status" value="1"/>
</dbReference>
<dbReference type="Proteomes" id="UP001529338">
    <property type="component" value="Unassembled WGS sequence"/>
</dbReference>
<dbReference type="EMBL" id="JAUCGQ010000004">
    <property type="protein sequence ID" value="MDM7856660.1"/>
    <property type="molecule type" value="Genomic_DNA"/>
</dbReference>
<gene>
    <name evidence="2" type="ORF">QRT04_17105</name>
</gene>
<name>A0ABT7SKE1_9CELL</name>
<comment type="caution">
    <text evidence="2">The sequence shown here is derived from an EMBL/GenBank/DDBJ whole genome shotgun (WGS) entry which is preliminary data.</text>
</comment>
<evidence type="ECO:0000259" key="1">
    <source>
        <dbReference type="Pfam" id="PF01966"/>
    </source>
</evidence>
<protein>
    <submittedName>
        <fullName evidence="2">HD domain-containing protein</fullName>
    </submittedName>
</protein>
<reference evidence="2 3" key="1">
    <citation type="submission" date="2023-06" db="EMBL/GenBank/DDBJ databases">
        <title>Cellulomonas sp. MW4 Whole genome sequence.</title>
        <authorList>
            <person name="Park S."/>
        </authorList>
    </citation>
    <scope>NUCLEOTIDE SEQUENCE [LARGE SCALE GENOMIC DNA]</scope>
    <source>
        <strain evidence="2 3">MW4</strain>
    </source>
</reference>
<feature type="domain" description="HD" evidence="1">
    <location>
        <begin position="21"/>
        <end position="100"/>
    </location>
</feature>
<proteinExistence type="predicted"/>